<accession>A0A366FTZ2</accession>
<dbReference type="EMBL" id="QNRK01000001">
    <property type="protein sequence ID" value="RBP18153.1"/>
    <property type="molecule type" value="Genomic_DNA"/>
</dbReference>
<dbReference type="SUPFAM" id="SSF52540">
    <property type="entry name" value="P-loop containing nucleoside triphosphate hydrolases"/>
    <property type="match status" value="1"/>
</dbReference>
<evidence type="ECO:0000313" key="2">
    <source>
        <dbReference type="Proteomes" id="UP000253529"/>
    </source>
</evidence>
<dbReference type="NCBIfam" id="NF033441">
    <property type="entry name" value="BREX_BrxC"/>
    <property type="match status" value="1"/>
</dbReference>
<gene>
    <name evidence="1" type="ORF">DFR50_10197</name>
</gene>
<proteinExistence type="predicted"/>
<protein>
    <recommendedName>
        <fullName evidence="3">BREX system P-loop protein BrxC</fullName>
    </recommendedName>
</protein>
<comment type="caution">
    <text evidence="1">The sequence shown here is derived from an EMBL/GenBank/DDBJ whole genome shotgun (WGS) entry which is preliminary data.</text>
</comment>
<evidence type="ECO:0008006" key="3">
    <source>
        <dbReference type="Google" id="ProtNLM"/>
    </source>
</evidence>
<dbReference type="InterPro" id="IPR047679">
    <property type="entry name" value="BREX_BrxC"/>
</dbReference>
<evidence type="ECO:0000313" key="1">
    <source>
        <dbReference type="EMBL" id="RBP18153.1"/>
    </source>
</evidence>
<dbReference type="AlphaFoldDB" id="A0A366FTZ2"/>
<keyword evidence="2" id="KW-1185">Reference proteome</keyword>
<sequence length="1177" mass="130329">MPQIATLFANDINRQIEEVIKVDQTAEAVVASEVEEYVVTDAIKRHFVEVFERYQETPQKPHEGIAIWVSGFFGSGKSSFAKLLGLTIENRTVLGEPVSDRFLKRTHDAKLSVVLKTINEKIPTHTVIFDVSTDRGIRSGNQMLSQIMYRLFLASLGYSDDLDLSELEINLEQQGELETFKEVYRKETQREWDVGKNRTMFALNEASRTLHTMRPETFPLADSWVKANVNRADISPGKLADRIVQLMQRRKPGKSLMFVVDEVGQFVARDVQKMLDLQAVVQQLGVKGRGKHWIVVTSQEKLNELVSGLDDRNIELARLMDRFPLQVHLEPSDISEVTSRRVLSKNAGAEQSLGALFEANRGRLVQSTRIQSDIRLPEIDRQSFVDLYPLLPYQIELIIQIVSGLRTQSGGSRHVGGANRTIIKLAQQLLINPQTQLAAKEVGALVRLDHVYDLVDGNIASDIRAKIASIPSKVDHPKAQAVAKTVCLLQFVKSVRRSAENVAACLQETVSADSCLAEVKAALAELTKTSLVREADDGYRIPTPAEDDWSQNRFSISAHPADENKLYAEVLSGFWSPTPTFSLGDTKSFRAGLMFNGKEEVSGDITFNVQFADGPAGAAALSEQLRVRSQTDPKSIFWVVTLDEDIRSEVREAYRSQQMIERRSRDAATQDGTALVADEKGRLRRHMDELRRRLKAAALSGQVWFRGNDRSPDGGADVGKAAIAIVGVVLPLVYDRFGEASAKAADLKKGVDALFTVENLNGLPPVFGQLGLLRDEHGKPVFKIDVTPLAEIMAQITAKANYGEQATGKFLEDEFSKPPFGWDFEAVRLLALSLLRAGAVEAVSKGVTIDSVTSTQAKDAFSNNNLFRSTSFRPKKGVDMKVRIEAADNFKETFGEDVRELTTGAIAEAIRKAVEEPEDDLQKASTALRIGRFPGAEVLDNAIDQIKGIRRGFEENAITTFNASHRSIREAIKRATDLSSVLSEPALLDLDRAKTTLAREAPALLEEPDLDPAFREKVVVLGDRLSKETFFRDIAEIEQAATAVSGEYRRRYDEALDARVAAYAAAVATLEQTPGWERLDGEQQEEVARALRQCADRNWNNQTIAHIRSVTEACDGRLAAAVEKIHTILEGERVATVSVGKFFAGGIENDEQLEQALSGIRDEFSRLLGAGKIVIVR</sequence>
<dbReference type="Proteomes" id="UP000253529">
    <property type="component" value="Unassembled WGS sequence"/>
</dbReference>
<reference evidence="1 2" key="1">
    <citation type="submission" date="2018-06" db="EMBL/GenBank/DDBJ databases">
        <title>Genomic Encyclopedia of Type Strains, Phase IV (KMG-IV): sequencing the most valuable type-strain genomes for metagenomic binning, comparative biology and taxonomic classification.</title>
        <authorList>
            <person name="Goeker M."/>
        </authorList>
    </citation>
    <scope>NUCLEOTIDE SEQUENCE [LARGE SCALE GENOMIC DNA]</scope>
    <source>
        <strain evidence="1 2">DSM 24875</strain>
    </source>
</reference>
<dbReference type="RefSeq" id="WP_113887228.1">
    <property type="nucleotide sequence ID" value="NZ_QNRK01000001.1"/>
</dbReference>
<dbReference type="InterPro" id="IPR027417">
    <property type="entry name" value="P-loop_NTPase"/>
</dbReference>
<name>A0A366FTZ2_9HYPH</name>
<dbReference type="OrthoDB" id="3201900at2"/>
<organism evidence="1 2">
    <name type="scientific">Roseiarcus fermentans</name>
    <dbReference type="NCBI Taxonomy" id="1473586"/>
    <lineage>
        <taxon>Bacteria</taxon>
        <taxon>Pseudomonadati</taxon>
        <taxon>Pseudomonadota</taxon>
        <taxon>Alphaproteobacteria</taxon>
        <taxon>Hyphomicrobiales</taxon>
        <taxon>Roseiarcaceae</taxon>
        <taxon>Roseiarcus</taxon>
    </lineage>
</organism>